<evidence type="ECO:0000256" key="4">
    <source>
        <dbReference type="ARBA" id="ARBA00023152"/>
    </source>
</evidence>
<name>A0A7V1CXG8_9GAMM</name>
<dbReference type="SUPFAM" id="SSF53254">
    <property type="entry name" value="Phosphoglycerate mutase-like"/>
    <property type="match status" value="1"/>
</dbReference>
<organism evidence="6">
    <name type="scientific">Pseudoalteromonas prydzensis</name>
    <dbReference type="NCBI Taxonomy" id="182141"/>
    <lineage>
        <taxon>Bacteria</taxon>
        <taxon>Pseudomonadati</taxon>
        <taxon>Pseudomonadota</taxon>
        <taxon>Gammaproteobacteria</taxon>
        <taxon>Alteromonadales</taxon>
        <taxon>Pseudoalteromonadaceae</taxon>
        <taxon>Pseudoalteromonas</taxon>
    </lineage>
</organism>
<evidence type="ECO:0000256" key="3">
    <source>
        <dbReference type="ARBA" id="ARBA00022432"/>
    </source>
</evidence>
<dbReference type="AlphaFoldDB" id="A0A7V1CXG8"/>
<evidence type="ECO:0000256" key="2">
    <source>
        <dbReference type="ARBA" id="ARBA00012028"/>
    </source>
</evidence>
<keyword evidence="5" id="KW-0413">Isomerase</keyword>
<protein>
    <recommendedName>
        <fullName evidence="2">phosphoglycerate mutase (2,3-diphosphoglycerate-dependent)</fullName>
        <ecNumber evidence="2">5.4.2.11</ecNumber>
    </recommendedName>
</protein>
<dbReference type="GO" id="GO:0004619">
    <property type="term" value="F:phosphoglycerate mutase activity"/>
    <property type="evidence" value="ECO:0007669"/>
    <property type="project" value="UniProtKB-EC"/>
</dbReference>
<dbReference type="Gene3D" id="3.40.50.1240">
    <property type="entry name" value="Phosphoglycerate mutase-like"/>
    <property type="match status" value="1"/>
</dbReference>
<dbReference type="InterPro" id="IPR029033">
    <property type="entry name" value="His_PPase_superfam"/>
</dbReference>
<comment type="similarity">
    <text evidence="1">Belongs to the phosphoglycerate mutase family. BPG-dependent PGAM subfamily.</text>
</comment>
<dbReference type="GO" id="GO:0006096">
    <property type="term" value="P:glycolytic process"/>
    <property type="evidence" value="ECO:0007669"/>
    <property type="project" value="UniProtKB-KW"/>
</dbReference>
<dbReference type="InterPro" id="IPR005952">
    <property type="entry name" value="Phosphogly_mut1"/>
</dbReference>
<dbReference type="SMART" id="SM00855">
    <property type="entry name" value="PGAM"/>
    <property type="match status" value="1"/>
</dbReference>
<dbReference type="EC" id="5.4.2.11" evidence="2"/>
<proteinExistence type="inferred from homology"/>
<dbReference type="GO" id="GO:0006094">
    <property type="term" value="P:gluconeogenesis"/>
    <property type="evidence" value="ECO:0007669"/>
    <property type="project" value="UniProtKB-KW"/>
</dbReference>
<dbReference type="CDD" id="cd07067">
    <property type="entry name" value="HP_PGM_like"/>
    <property type="match status" value="1"/>
</dbReference>
<dbReference type="InterPro" id="IPR013078">
    <property type="entry name" value="His_Pase_superF_clade-1"/>
</dbReference>
<accession>A0A7V1CXG8</accession>
<dbReference type="Proteomes" id="UP000886188">
    <property type="component" value="Unassembled WGS sequence"/>
</dbReference>
<evidence type="ECO:0000313" key="6">
    <source>
        <dbReference type="EMBL" id="HEA16004.1"/>
    </source>
</evidence>
<sequence>MKPFSSRVYLLRHGELAEQGVLAGHTDFALSDIGVEQLNIACAELVNIERIISSTLKRCSVFATELANRQQIPLLLTDQIREFNFGEWDGRKYEFLWQQTHSPSIGDFWQDPWHVTPPSGESMADFHERVATWWQTLLVDIAKTETQAQLVITHAGVIKQLLAIICQLPKQSQQQDIFSIGYGKLVCIDIFIDENAVSWPKIVF</sequence>
<dbReference type="RefSeq" id="WP_304180647.1">
    <property type="nucleotide sequence ID" value="NZ_DRGM01000063.1"/>
</dbReference>
<gene>
    <name evidence="6" type="ORF">ENH88_06065</name>
</gene>
<dbReference type="EMBL" id="DRGM01000063">
    <property type="protein sequence ID" value="HEA16004.1"/>
    <property type="molecule type" value="Genomic_DNA"/>
</dbReference>
<evidence type="ECO:0000256" key="5">
    <source>
        <dbReference type="ARBA" id="ARBA00023235"/>
    </source>
</evidence>
<keyword evidence="3" id="KW-0312">Gluconeogenesis</keyword>
<reference evidence="6" key="1">
    <citation type="journal article" date="2020" name="mSystems">
        <title>Genome- and Community-Level Interaction Insights into Carbon Utilization and Element Cycling Functions of Hydrothermarchaeota in Hydrothermal Sediment.</title>
        <authorList>
            <person name="Zhou Z."/>
            <person name="Liu Y."/>
            <person name="Xu W."/>
            <person name="Pan J."/>
            <person name="Luo Z.H."/>
            <person name="Li M."/>
        </authorList>
    </citation>
    <scope>NUCLEOTIDE SEQUENCE [LARGE SCALE GENOMIC DNA]</scope>
    <source>
        <strain evidence="6">HyVt-346</strain>
    </source>
</reference>
<keyword evidence="4" id="KW-0324">Glycolysis</keyword>
<evidence type="ECO:0000256" key="1">
    <source>
        <dbReference type="ARBA" id="ARBA00006717"/>
    </source>
</evidence>
<comment type="caution">
    <text evidence="6">The sequence shown here is derived from an EMBL/GenBank/DDBJ whole genome shotgun (WGS) entry which is preliminary data.</text>
</comment>
<dbReference type="Pfam" id="PF00300">
    <property type="entry name" value="His_Phos_1"/>
    <property type="match status" value="1"/>
</dbReference>
<dbReference type="PANTHER" id="PTHR11931">
    <property type="entry name" value="PHOSPHOGLYCERATE MUTASE"/>
    <property type="match status" value="1"/>
</dbReference>